<dbReference type="InterPro" id="IPR004504">
    <property type="entry name" value="DNA_repair_RadA"/>
</dbReference>
<keyword evidence="5" id="KW-0378">Hydrolase</keyword>
<dbReference type="InterPro" id="IPR014721">
    <property type="entry name" value="Ribsml_uS5_D2-typ_fold_subgr"/>
</dbReference>
<evidence type="ECO:0000256" key="10">
    <source>
        <dbReference type="ARBA" id="ARBA00023204"/>
    </source>
</evidence>
<dbReference type="GO" id="GO:0005829">
    <property type="term" value="C:cytosol"/>
    <property type="evidence" value="ECO:0007669"/>
    <property type="project" value="TreeGrafter"/>
</dbReference>
<dbReference type="GO" id="GO:0016787">
    <property type="term" value="F:hydrolase activity"/>
    <property type="evidence" value="ECO:0007669"/>
    <property type="project" value="UniProtKB-KW"/>
</dbReference>
<dbReference type="PANTHER" id="PTHR32472:SF10">
    <property type="entry name" value="DNA REPAIR PROTEIN RADA-LIKE PROTEIN"/>
    <property type="match status" value="1"/>
</dbReference>
<keyword evidence="4 13" id="KW-0863">Zinc-finger</keyword>
<dbReference type="SMART" id="SM00382">
    <property type="entry name" value="AAA"/>
    <property type="match status" value="1"/>
</dbReference>
<keyword evidence="2 11" id="KW-0547">Nucleotide-binding</keyword>
<proteinExistence type="inferred from homology"/>
<evidence type="ECO:0000256" key="12">
    <source>
        <dbReference type="NCBIfam" id="TIGR00416"/>
    </source>
</evidence>
<dbReference type="GO" id="GO:0140664">
    <property type="term" value="F:ATP-dependent DNA damage sensor activity"/>
    <property type="evidence" value="ECO:0007669"/>
    <property type="project" value="InterPro"/>
</dbReference>
<feature type="domain" description="RecA family profile 1" evidence="14">
    <location>
        <begin position="68"/>
        <end position="216"/>
    </location>
</feature>
<dbReference type="STRING" id="1588748.HMPREF3182_01137"/>
<evidence type="ECO:0000256" key="9">
    <source>
        <dbReference type="ARBA" id="ARBA00023125"/>
    </source>
</evidence>
<gene>
    <name evidence="11" type="primary">radA</name>
    <name evidence="15" type="ORF">HMPREF3182_01137</name>
</gene>
<evidence type="ECO:0000256" key="5">
    <source>
        <dbReference type="ARBA" id="ARBA00022801"/>
    </source>
</evidence>
<dbReference type="Gene3D" id="3.40.50.300">
    <property type="entry name" value="P-loop containing nucleotide triphosphate hydrolases"/>
    <property type="match status" value="1"/>
</dbReference>
<dbReference type="GO" id="GO:0005524">
    <property type="term" value="F:ATP binding"/>
    <property type="evidence" value="ECO:0007669"/>
    <property type="project" value="UniProtKB-UniRule"/>
</dbReference>
<feature type="region of interest" description="Lon-protease-like" evidence="11">
    <location>
        <begin position="352"/>
        <end position="459"/>
    </location>
</feature>
<dbReference type="InterPro" id="IPR020568">
    <property type="entry name" value="Ribosomal_Su5_D2-typ_SF"/>
</dbReference>
<comment type="caution">
    <text evidence="15">The sequence shown here is derived from an EMBL/GenBank/DDBJ whole genome shotgun (WGS) entry which is preliminary data.</text>
</comment>
<keyword evidence="10 11" id="KW-0234">DNA repair</keyword>
<dbReference type="GO" id="GO:0008270">
    <property type="term" value="F:zinc ion binding"/>
    <property type="evidence" value="ECO:0007669"/>
    <property type="project" value="UniProtKB-KW"/>
</dbReference>
<dbReference type="HAMAP" id="MF_01498">
    <property type="entry name" value="RadA_bact"/>
    <property type="match status" value="1"/>
</dbReference>
<dbReference type="RefSeq" id="WP_062485944.1">
    <property type="nucleotide sequence ID" value="NZ_KQ960952.1"/>
</dbReference>
<dbReference type="SUPFAM" id="SSF52540">
    <property type="entry name" value="P-loop containing nucleoside triphosphate hydrolases"/>
    <property type="match status" value="1"/>
</dbReference>
<organism evidence="15 16">
    <name type="scientific">Megasphaera hutchinsoni</name>
    <dbReference type="NCBI Taxonomy" id="1588748"/>
    <lineage>
        <taxon>Bacteria</taxon>
        <taxon>Bacillati</taxon>
        <taxon>Bacillota</taxon>
        <taxon>Negativicutes</taxon>
        <taxon>Veillonellales</taxon>
        <taxon>Veillonellaceae</taxon>
        <taxon>Megasphaera</taxon>
    </lineage>
</organism>
<dbReference type="InterPro" id="IPR003593">
    <property type="entry name" value="AAA+_ATPase"/>
</dbReference>
<evidence type="ECO:0000256" key="1">
    <source>
        <dbReference type="ARBA" id="ARBA00022723"/>
    </source>
</evidence>
<dbReference type="NCBIfam" id="TIGR00416">
    <property type="entry name" value="sms"/>
    <property type="match status" value="1"/>
</dbReference>
<evidence type="ECO:0000256" key="13">
    <source>
        <dbReference type="RuleBase" id="RU003555"/>
    </source>
</evidence>
<keyword evidence="3 11" id="KW-0227">DNA damage</keyword>
<dbReference type="AlphaFoldDB" id="A0A134CER8"/>
<keyword evidence="7 11" id="KW-0067">ATP-binding</keyword>
<comment type="function">
    <text evidence="13">DNA-dependent ATPase involved in processing of recombination intermediates, plays a role in repairing DNA breaks. Stimulates the branch migration of RecA-mediated strand transfer reactions, allowing the 3' invading strand to extend heteroduplex DNA faster. Binds ssDNA in the presence of ADP but not other nucleotides, has ATPase activity that is stimulated by ssDNA and various branched DNA structures, but inhibited by SSB. Does not have RecA's homology-searching function.</text>
</comment>
<feature type="binding site" evidence="11">
    <location>
        <begin position="97"/>
        <end position="104"/>
    </location>
    <ligand>
        <name>ATP</name>
        <dbReference type="ChEBI" id="CHEBI:30616"/>
    </ligand>
</feature>
<dbReference type="PROSITE" id="PS50162">
    <property type="entry name" value="RECA_2"/>
    <property type="match status" value="1"/>
</dbReference>
<dbReference type="InterPro" id="IPR027417">
    <property type="entry name" value="P-loop_NTPase"/>
</dbReference>
<evidence type="ECO:0000313" key="15">
    <source>
        <dbReference type="EMBL" id="KXB90713.1"/>
    </source>
</evidence>
<dbReference type="InterPro" id="IPR041166">
    <property type="entry name" value="Rubredoxin_2"/>
</dbReference>
<comment type="function">
    <text evidence="11">Plays a role in repairing double-strand DNA breaks, probably involving stabilizing or processing branched DNA or blocked replication forks.</text>
</comment>
<evidence type="ECO:0000256" key="7">
    <source>
        <dbReference type="ARBA" id="ARBA00022840"/>
    </source>
</evidence>
<dbReference type="CDD" id="cd01121">
    <property type="entry name" value="RadA_SMS_N"/>
    <property type="match status" value="1"/>
</dbReference>
<dbReference type="InterPro" id="IPR020588">
    <property type="entry name" value="RecA_ATP-bd"/>
</dbReference>
<dbReference type="GO" id="GO:0003684">
    <property type="term" value="F:damaged DNA binding"/>
    <property type="evidence" value="ECO:0007669"/>
    <property type="project" value="InterPro"/>
</dbReference>
<reference evidence="16" key="1">
    <citation type="submission" date="2016-01" db="EMBL/GenBank/DDBJ databases">
        <authorList>
            <person name="Mitreva M."/>
            <person name="Pepin K.H."/>
            <person name="Mihindukulasuriya K.A."/>
            <person name="Fulton R."/>
            <person name="Fronick C."/>
            <person name="O'Laughlin M."/>
            <person name="Miner T."/>
            <person name="Herter B."/>
            <person name="Rosa B.A."/>
            <person name="Cordes M."/>
            <person name="Tomlinson C."/>
            <person name="Wollam A."/>
            <person name="Palsikar V.B."/>
            <person name="Mardis E.R."/>
            <person name="Wilson R.K."/>
        </authorList>
    </citation>
    <scope>NUCLEOTIDE SEQUENCE [LARGE SCALE GENOMIC DNA]</scope>
    <source>
        <strain evidence="16">KA00182</strain>
    </source>
</reference>
<comment type="similarity">
    <text evidence="11 13">Belongs to the RecA family. RadA subfamily.</text>
</comment>
<dbReference type="SUPFAM" id="SSF54211">
    <property type="entry name" value="Ribosomal protein S5 domain 2-like"/>
    <property type="match status" value="1"/>
</dbReference>
<dbReference type="PATRIC" id="fig|1588748.3.peg.1097"/>
<feature type="short sequence motif" description="RadA KNRFG motif" evidence="11">
    <location>
        <begin position="253"/>
        <end position="257"/>
    </location>
</feature>
<evidence type="ECO:0000313" key="16">
    <source>
        <dbReference type="Proteomes" id="UP000070160"/>
    </source>
</evidence>
<name>A0A134CER8_9FIRM</name>
<dbReference type="GO" id="GO:0000725">
    <property type="term" value="P:recombinational repair"/>
    <property type="evidence" value="ECO:0007669"/>
    <property type="project" value="UniProtKB-UniRule"/>
</dbReference>
<evidence type="ECO:0000256" key="11">
    <source>
        <dbReference type="HAMAP-Rule" id="MF_01498"/>
    </source>
</evidence>
<keyword evidence="1 11" id="KW-0479">Metal-binding</keyword>
<evidence type="ECO:0000256" key="2">
    <source>
        <dbReference type="ARBA" id="ARBA00022741"/>
    </source>
</evidence>
<evidence type="ECO:0000256" key="3">
    <source>
        <dbReference type="ARBA" id="ARBA00022763"/>
    </source>
</evidence>
<dbReference type="Pfam" id="PF13541">
    <property type="entry name" value="ChlI"/>
    <property type="match status" value="1"/>
</dbReference>
<evidence type="ECO:0000256" key="8">
    <source>
        <dbReference type="ARBA" id="ARBA00023016"/>
    </source>
</evidence>
<dbReference type="FunFam" id="3.40.50.300:FF:000050">
    <property type="entry name" value="DNA repair protein RadA"/>
    <property type="match status" value="1"/>
</dbReference>
<keyword evidence="6 13" id="KW-0862">Zinc</keyword>
<evidence type="ECO:0000256" key="6">
    <source>
        <dbReference type="ARBA" id="ARBA00022833"/>
    </source>
</evidence>
<keyword evidence="9 11" id="KW-0238">DNA-binding</keyword>
<protein>
    <recommendedName>
        <fullName evidence="11 12">DNA repair protein RadA</fullName>
    </recommendedName>
</protein>
<dbReference type="Pfam" id="PF18073">
    <property type="entry name" value="Zn_ribbon_LapB"/>
    <property type="match status" value="1"/>
</dbReference>
<dbReference type="PRINTS" id="PR01874">
    <property type="entry name" value="DNAREPAIRADA"/>
</dbReference>
<keyword evidence="8 11" id="KW-0346">Stress response</keyword>
<dbReference type="Proteomes" id="UP000070160">
    <property type="component" value="Unassembled WGS sequence"/>
</dbReference>
<comment type="domain">
    <text evidence="11">The middle region has homology to RecA with ATPase motifs including the RadA KNRFG motif, while the C-terminus is homologous to Lon protease.</text>
</comment>
<sequence>MRKVKTQFVCTECGSISSRWFGKCPQCGNWNTLEEAPVPSRNTSSRQVLPRHGTSAKLCSLSDIEMASLIRMEIGIAELDRVLGGGIVPGSLILLSGDPGIGKSTLVLQMAASVANKGKVMYSSGEESAGQIKLRAERLGITSSAIMVQSDISLDMILQMAIRLRPALLIVDSIQTMYTEDCEGAPGSLSQIRECTVKLMGFAKTENISVLVIGHVTKEGTIAGPRVMEHMVDVVLHFEGEKNYQFRVLRGIKNRFGSTSESGLFTMTEKGLQEVRNPSQLLLAERTQVYPGAVITAVMDGVRPLLCEIQALTTHSIFSVPRRTASGMDYNRLIILLAVLEKQLGLRLGSYDVYVNMVGGLKISETAADLATLMSIYSALRDTPLDRNTVVMGEVGLTGDIRRIPHVLRRIQEGITLGFTTYILPYGNRDDIMKQGVSSCKIHTVKTIQEAVQIAFSSE</sequence>
<evidence type="ECO:0000259" key="14">
    <source>
        <dbReference type="PROSITE" id="PS50162"/>
    </source>
</evidence>
<dbReference type="Pfam" id="PF13481">
    <property type="entry name" value="AAA_25"/>
    <property type="match status" value="1"/>
</dbReference>
<evidence type="ECO:0000256" key="4">
    <source>
        <dbReference type="ARBA" id="ARBA00022771"/>
    </source>
</evidence>
<dbReference type="EMBL" id="LSDT01000044">
    <property type="protein sequence ID" value="KXB90713.1"/>
    <property type="molecule type" value="Genomic_DNA"/>
</dbReference>
<keyword evidence="16" id="KW-1185">Reference proteome</keyword>
<dbReference type="Gene3D" id="3.30.230.10">
    <property type="match status" value="1"/>
</dbReference>
<accession>A0A134CER8</accession>
<dbReference type="PANTHER" id="PTHR32472">
    <property type="entry name" value="DNA REPAIR PROTEIN RADA"/>
    <property type="match status" value="1"/>
</dbReference>